<dbReference type="PANTHER" id="PTHR47723:SF13">
    <property type="entry name" value="PUTATIVE-RELATED"/>
    <property type="match status" value="1"/>
</dbReference>
<evidence type="ECO:0008006" key="2">
    <source>
        <dbReference type="Google" id="ProtNLM"/>
    </source>
</evidence>
<gene>
    <name evidence="1" type="ORF">glysoja_037487</name>
</gene>
<dbReference type="AlphaFoldDB" id="A0A0B2P623"/>
<reference evidence="1" key="1">
    <citation type="submission" date="2014-07" db="EMBL/GenBank/DDBJ databases">
        <title>Identification of a novel salt tolerance gene in wild soybean by whole-genome sequencing.</title>
        <authorList>
            <person name="Lam H.-M."/>
            <person name="Qi X."/>
            <person name="Li M.-W."/>
            <person name="Liu X."/>
            <person name="Xie M."/>
            <person name="Ni M."/>
            <person name="Xu X."/>
        </authorList>
    </citation>
    <scope>NUCLEOTIDE SEQUENCE [LARGE SCALE GENOMIC DNA]</scope>
    <source>
        <tissue evidence="1">Root</tissue>
    </source>
</reference>
<dbReference type="CDD" id="cd06222">
    <property type="entry name" value="RNase_H_like"/>
    <property type="match status" value="1"/>
</dbReference>
<dbReference type="Gene3D" id="3.30.420.10">
    <property type="entry name" value="Ribonuclease H-like superfamily/Ribonuclease H"/>
    <property type="match status" value="1"/>
</dbReference>
<protein>
    <recommendedName>
        <fullName evidence="2">RNase H type-1 domain-containing protein</fullName>
    </recommendedName>
</protein>
<dbReference type="InterPro" id="IPR053151">
    <property type="entry name" value="RNase_H-like"/>
</dbReference>
<accession>A0A0B2P623</accession>
<dbReference type="Proteomes" id="UP000053555">
    <property type="component" value="Unassembled WGS sequence"/>
</dbReference>
<dbReference type="InterPro" id="IPR012337">
    <property type="entry name" value="RNaseH-like_sf"/>
</dbReference>
<organism evidence="1">
    <name type="scientific">Glycine soja</name>
    <name type="common">Wild soybean</name>
    <dbReference type="NCBI Taxonomy" id="3848"/>
    <lineage>
        <taxon>Eukaryota</taxon>
        <taxon>Viridiplantae</taxon>
        <taxon>Streptophyta</taxon>
        <taxon>Embryophyta</taxon>
        <taxon>Tracheophyta</taxon>
        <taxon>Spermatophyta</taxon>
        <taxon>Magnoliopsida</taxon>
        <taxon>eudicotyledons</taxon>
        <taxon>Gunneridae</taxon>
        <taxon>Pentapetalae</taxon>
        <taxon>rosids</taxon>
        <taxon>fabids</taxon>
        <taxon>Fabales</taxon>
        <taxon>Fabaceae</taxon>
        <taxon>Papilionoideae</taxon>
        <taxon>50 kb inversion clade</taxon>
        <taxon>NPAAA clade</taxon>
        <taxon>indigoferoid/millettioid clade</taxon>
        <taxon>Phaseoleae</taxon>
        <taxon>Glycine</taxon>
        <taxon>Glycine subgen. Soja</taxon>
    </lineage>
</organism>
<name>A0A0B2P623_GLYSO</name>
<evidence type="ECO:0000313" key="1">
    <source>
        <dbReference type="EMBL" id="KHN03087.1"/>
    </source>
</evidence>
<proteinExistence type="predicted"/>
<sequence length="118" mass="13595">MDVGGKRDGNCSAFWDQNCYFMWLWRNKHEHKDDFIRPLKPWEVILKACDEYSNVNTDGAARGQGRWATSGGPIRVNDGRWICGFAKKIGSTTAYVAELWEVSEWLRLAHSRGVKFIN</sequence>
<dbReference type="InterPro" id="IPR044730">
    <property type="entry name" value="RNase_H-like_dom_plant"/>
</dbReference>
<dbReference type="GO" id="GO:0003676">
    <property type="term" value="F:nucleic acid binding"/>
    <property type="evidence" value="ECO:0007669"/>
    <property type="project" value="InterPro"/>
</dbReference>
<dbReference type="EMBL" id="KN670018">
    <property type="protein sequence ID" value="KHN03087.1"/>
    <property type="molecule type" value="Genomic_DNA"/>
</dbReference>
<dbReference type="InterPro" id="IPR036397">
    <property type="entry name" value="RNaseH_sf"/>
</dbReference>
<dbReference type="SUPFAM" id="SSF53098">
    <property type="entry name" value="Ribonuclease H-like"/>
    <property type="match status" value="1"/>
</dbReference>
<dbReference type="PANTHER" id="PTHR47723">
    <property type="entry name" value="OS05G0353850 PROTEIN"/>
    <property type="match status" value="1"/>
</dbReference>